<name>A0ABU3K8S6_9BACT</name>
<evidence type="ECO:0000256" key="3">
    <source>
        <dbReference type="ARBA" id="ARBA00023163"/>
    </source>
</evidence>
<evidence type="ECO:0000256" key="1">
    <source>
        <dbReference type="ARBA" id="ARBA00023015"/>
    </source>
</evidence>
<gene>
    <name evidence="5" type="ORF">PPG34_10590</name>
</gene>
<accession>A0ABU3K8S6</accession>
<dbReference type="InterPro" id="IPR036388">
    <property type="entry name" value="WH-like_DNA-bd_sf"/>
</dbReference>
<reference evidence="5 6" key="1">
    <citation type="journal article" date="2023" name="ISME J.">
        <title>Cultivation and genomic characterization of novel and ubiquitous marine nitrite-oxidizing bacteria from the Nitrospirales.</title>
        <authorList>
            <person name="Mueller A.J."/>
            <person name="Daebeler A."/>
            <person name="Herbold C.W."/>
            <person name="Kirkegaard R.H."/>
            <person name="Daims H."/>
        </authorList>
    </citation>
    <scope>NUCLEOTIDE SEQUENCE [LARGE SCALE GENOMIC DNA]</scope>
    <source>
        <strain evidence="5 6">EB</strain>
    </source>
</reference>
<dbReference type="PANTHER" id="PTHR44688">
    <property type="entry name" value="DNA-BINDING TRANSCRIPTIONAL ACTIVATOR DEVR_DOSR"/>
    <property type="match status" value="1"/>
</dbReference>
<dbReference type="PRINTS" id="PR00038">
    <property type="entry name" value="HTHLUXR"/>
</dbReference>
<evidence type="ECO:0000259" key="4">
    <source>
        <dbReference type="PROSITE" id="PS50043"/>
    </source>
</evidence>
<dbReference type="InterPro" id="IPR016032">
    <property type="entry name" value="Sig_transdc_resp-reg_C-effctor"/>
</dbReference>
<keyword evidence="1" id="KW-0805">Transcription regulation</keyword>
<evidence type="ECO:0000256" key="2">
    <source>
        <dbReference type="ARBA" id="ARBA00023125"/>
    </source>
</evidence>
<dbReference type="Pfam" id="PF00196">
    <property type="entry name" value="GerE"/>
    <property type="match status" value="1"/>
</dbReference>
<dbReference type="InterPro" id="IPR000792">
    <property type="entry name" value="Tscrpt_reg_LuxR_C"/>
</dbReference>
<dbReference type="Proteomes" id="UP001250932">
    <property type="component" value="Unassembled WGS sequence"/>
</dbReference>
<dbReference type="RefSeq" id="WP_313833257.1">
    <property type="nucleotide sequence ID" value="NZ_JAQOUE010000001.1"/>
</dbReference>
<keyword evidence="6" id="KW-1185">Reference proteome</keyword>
<dbReference type="SMART" id="SM00421">
    <property type="entry name" value="HTH_LUXR"/>
    <property type="match status" value="1"/>
</dbReference>
<dbReference type="SUPFAM" id="SSF46894">
    <property type="entry name" value="C-terminal effector domain of the bipartite response regulators"/>
    <property type="match status" value="1"/>
</dbReference>
<dbReference type="PROSITE" id="PS50043">
    <property type="entry name" value="HTH_LUXR_2"/>
    <property type="match status" value="1"/>
</dbReference>
<organism evidence="5 6">
    <name type="scientific">Candidatus Nitronereus thalassa</name>
    <dbReference type="NCBI Taxonomy" id="3020898"/>
    <lineage>
        <taxon>Bacteria</taxon>
        <taxon>Pseudomonadati</taxon>
        <taxon>Nitrospirota</taxon>
        <taxon>Nitrospiria</taxon>
        <taxon>Nitrospirales</taxon>
        <taxon>Nitrospiraceae</taxon>
        <taxon>Candidatus Nitronereus</taxon>
    </lineage>
</organism>
<proteinExistence type="predicted"/>
<dbReference type="Gene3D" id="1.10.10.10">
    <property type="entry name" value="Winged helix-like DNA-binding domain superfamily/Winged helix DNA-binding domain"/>
    <property type="match status" value="1"/>
</dbReference>
<dbReference type="PANTHER" id="PTHR44688:SF16">
    <property type="entry name" value="DNA-BINDING TRANSCRIPTIONAL ACTIVATOR DEVR_DOSR"/>
    <property type="match status" value="1"/>
</dbReference>
<keyword evidence="3" id="KW-0804">Transcription</keyword>
<dbReference type="CDD" id="cd06170">
    <property type="entry name" value="LuxR_C_like"/>
    <property type="match status" value="1"/>
</dbReference>
<keyword evidence="2" id="KW-0238">DNA-binding</keyword>
<evidence type="ECO:0000313" key="6">
    <source>
        <dbReference type="Proteomes" id="UP001250932"/>
    </source>
</evidence>
<evidence type="ECO:0000313" key="5">
    <source>
        <dbReference type="EMBL" id="MDT7042800.1"/>
    </source>
</evidence>
<sequence length="102" mass="11584">MQQNYEWNNTTSAAKVLEVRGLTKREREVLMWIMQGKTNGEIGNILGISIHTASKHIEHVFLKLGVHSRIQAYNKVLELSRKDHGQGYGLVYGTVHQRAEVA</sequence>
<protein>
    <submittedName>
        <fullName evidence="5">Helix-turn-helix transcriptional regulator</fullName>
    </submittedName>
</protein>
<feature type="domain" description="HTH luxR-type" evidence="4">
    <location>
        <begin position="15"/>
        <end position="80"/>
    </location>
</feature>
<dbReference type="EMBL" id="JAQOUE010000001">
    <property type="protein sequence ID" value="MDT7042800.1"/>
    <property type="molecule type" value="Genomic_DNA"/>
</dbReference>
<comment type="caution">
    <text evidence="5">The sequence shown here is derived from an EMBL/GenBank/DDBJ whole genome shotgun (WGS) entry which is preliminary data.</text>
</comment>